<dbReference type="Proteomes" id="UP000625711">
    <property type="component" value="Unassembled WGS sequence"/>
</dbReference>
<feature type="non-terminal residue" evidence="7">
    <location>
        <position position="1"/>
    </location>
</feature>
<sequence length="226" mass="24037">EKSGKKPNCTHGGQIEGKHVPKMSGGVLITMPAHQTGKIARSMLGSIKNSGSATMRPSLSTIKLLKLCWISDKKSVEFLGDILSECLHVAFIALGVIGHNQSVTIAACILLFIQQTPLAQYAPLLEKYGLQLGIIALTVAVMAPLISGKVKTEDMINVFYHWKTIVAVLVGVLVAWLGGRGATLMTEQPMIVTGLMVGTIIGIAFFRGIPVGPLIAAGIVSLLLWK</sequence>
<gene>
    <name evidence="7" type="ORF">GWI33_011677</name>
</gene>
<evidence type="ECO:0000256" key="6">
    <source>
        <dbReference type="SAM" id="Phobius"/>
    </source>
</evidence>
<keyword evidence="2 6" id="KW-0812">Transmembrane</keyword>
<proteinExistence type="inferred from homology"/>
<reference evidence="7" key="1">
    <citation type="submission" date="2020-08" db="EMBL/GenBank/DDBJ databases">
        <title>Genome sequencing and assembly of the red palm weevil Rhynchophorus ferrugineus.</title>
        <authorList>
            <person name="Dias G.B."/>
            <person name="Bergman C.M."/>
            <person name="Manee M."/>
        </authorList>
    </citation>
    <scope>NUCLEOTIDE SEQUENCE</scope>
    <source>
        <strain evidence="7">AA-2017</strain>
        <tissue evidence="7">Whole larva</tissue>
    </source>
</reference>
<dbReference type="GO" id="GO:0005886">
    <property type="term" value="C:plasma membrane"/>
    <property type="evidence" value="ECO:0007669"/>
    <property type="project" value="TreeGrafter"/>
</dbReference>
<accession>A0A834IBA8</accession>
<name>A0A834IBA8_RHYFE</name>
<keyword evidence="4 6" id="KW-0472">Membrane</keyword>
<keyword evidence="8" id="KW-1185">Reference proteome</keyword>
<evidence type="ECO:0000256" key="5">
    <source>
        <dbReference type="SAM" id="MobiDB-lite"/>
    </source>
</evidence>
<feature type="transmembrane region" description="Helical" evidence="6">
    <location>
        <begin position="191"/>
        <end position="224"/>
    </location>
</feature>
<organism evidence="7 8">
    <name type="scientific">Rhynchophorus ferrugineus</name>
    <name type="common">Red palm weevil</name>
    <name type="synonym">Curculio ferrugineus</name>
    <dbReference type="NCBI Taxonomy" id="354439"/>
    <lineage>
        <taxon>Eukaryota</taxon>
        <taxon>Metazoa</taxon>
        <taxon>Ecdysozoa</taxon>
        <taxon>Arthropoda</taxon>
        <taxon>Hexapoda</taxon>
        <taxon>Insecta</taxon>
        <taxon>Pterygota</taxon>
        <taxon>Neoptera</taxon>
        <taxon>Endopterygota</taxon>
        <taxon>Coleoptera</taxon>
        <taxon>Polyphaga</taxon>
        <taxon>Cucujiformia</taxon>
        <taxon>Curculionidae</taxon>
        <taxon>Dryophthorinae</taxon>
        <taxon>Rhynchophorus</taxon>
    </lineage>
</organism>
<evidence type="ECO:0000313" key="8">
    <source>
        <dbReference type="Proteomes" id="UP000625711"/>
    </source>
</evidence>
<dbReference type="Pfam" id="PF04284">
    <property type="entry name" value="DUF441"/>
    <property type="match status" value="1"/>
</dbReference>
<evidence type="ECO:0000256" key="1">
    <source>
        <dbReference type="ARBA" id="ARBA00022475"/>
    </source>
</evidence>
<protein>
    <submittedName>
        <fullName evidence="7">Uncharacterized protein</fullName>
    </submittedName>
</protein>
<evidence type="ECO:0000256" key="4">
    <source>
        <dbReference type="ARBA" id="ARBA00023136"/>
    </source>
</evidence>
<comment type="caution">
    <text evidence="7">The sequence shown here is derived from an EMBL/GenBank/DDBJ whole genome shotgun (WGS) entry which is preliminary data.</text>
</comment>
<dbReference type="EMBL" id="JAACXV010010258">
    <property type="protein sequence ID" value="KAF7275478.1"/>
    <property type="molecule type" value="Genomic_DNA"/>
</dbReference>
<dbReference type="HAMAP" id="MF_01874">
    <property type="entry name" value="UPF0756"/>
    <property type="match status" value="1"/>
</dbReference>
<feature type="transmembrane region" description="Helical" evidence="6">
    <location>
        <begin position="89"/>
        <end position="113"/>
    </location>
</feature>
<feature type="transmembrane region" description="Helical" evidence="6">
    <location>
        <begin position="128"/>
        <end position="146"/>
    </location>
</feature>
<keyword evidence="3 6" id="KW-1133">Transmembrane helix</keyword>
<dbReference type="AlphaFoldDB" id="A0A834IBA8"/>
<evidence type="ECO:0000313" key="7">
    <source>
        <dbReference type="EMBL" id="KAF7275478.1"/>
    </source>
</evidence>
<dbReference type="PANTHER" id="PTHR38452:SF1">
    <property type="entry name" value="UPF0756 MEMBRANE PROTEIN YEAL"/>
    <property type="match status" value="1"/>
</dbReference>
<feature type="region of interest" description="Disordered" evidence="5">
    <location>
        <begin position="1"/>
        <end position="20"/>
    </location>
</feature>
<dbReference type="PANTHER" id="PTHR38452">
    <property type="entry name" value="UPF0756 MEMBRANE PROTEIN YEAL"/>
    <property type="match status" value="1"/>
</dbReference>
<evidence type="ECO:0000256" key="3">
    <source>
        <dbReference type="ARBA" id="ARBA00022989"/>
    </source>
</evidence>
<keyword evidence="1" id="KW-1003">Cell membrane</keyword>
<dbReference type="OrthoDB" id="10060517at2759"/>
<evidence type="ECO:0000256" key="2">
    <source>
        <dbReference type="ARBA" id="ARBA00022692"/>
    </source>
</evidence>
<feature type="transmembrane region" description="Helical" evidence="6">
    <location>
        <begin position="158"/>
        <end position="179"/>
    </location>
</feature>
<dbReference type="InterPro" id="IPR007382">
    <property type="entry name" value="UPF0756_TM"/>
</dbReference>